<dbReference type="Pfam" id="PF00583">
    <property type="entry name" value="Acetyltransf_1"/>
    <property type="match status" value="1"/>
</dbReference>
<comment type="caution">
    <text evidence="4">The sequence shown here is derived from an EMBL/GenBank/DDBJ whole genome shotgun (WGS) entry which is preliminary data.</text>
</comment>
<feature type="domain" description="N-acetyltransferase" evidence="3">
    <location>
        <begin position="1"/>
        <end position="159"/>
    </location>
</feature>
<dbReference type="PROSITE" id="PS51186">
    <property type="entry name" value="GNAT"/>
    <property type="match status" value="1"/>
</dbReference>
<dbReference type="OrthoDB" id="5997585at2"/>
<sequence length="159" mass="17319">MKIRLASPHDKPALTEILNDIIAIGGTTAYEDPLAPAYFDRLVEADDPKTFLHVAEAEGEIVGFQWMEPFDPPDDHIGGIATFARPGTTQRGIGSALFEVTKSASRAAGYAEIEAKIRADNSGGLAYYTRMGFEDRFVTTGVPLKDGTPVDRVHKRLIL</sequence>
<dbReference type="InterPro" id="IPR050832">
    <property type="entry name" value="Bact_Acetyltransf"/>
</dbReference>
<dbReference type="InterPro" id="IPR016181">
    <property type="entry name" value="Acyl_CoA_acyltransferase"/>
</dbReference>
<keyword evidence="5" id="KW-1185">Reference proteome</keyword>
<proteinExistence type="predicted"/>
<dbReference type="Gene3D" id="3.40.630.30">
    <property type="match status" value="1"/>
</dbReference>
<dbReference type="PANTHER" id="PTHR43877">
    <property type="entry name" value="AMINOALKYLPHOSPHONATE N-ACETYLTRANSFERASE-RELATED-RELATED"/>
    <property type="match status" value="1"/>
</dbReference>
<organism evidence="4 5">
    <name type="scientific">Litoreibacter ponti</name>
    <dbReference type="NCBI Taxonomy" id="1510457"/>
    <lineage>
        <taxon>Bacteria</taxon>
        <taxon>Pseudomonadati</taxon>
        <taxon>Pseudomonadota</taxon>
        <taxon>Alphaproteobacteria</taxon>
        <taxon>Rhodobacterales</taxon>
        <taxon>Roseobacteraceae</taxon>
        <taxon>Litoreibacter</taxon>
    </lineage>
</organism>
<dbReference type="CDD" id="cd04301">
    <property type="entry name" value="NAT_SF"/>
    <property type="match status" value="1"/>
</dbReference>
<accession>A0A2T6BPY7</accession>
<dbReference type="SUPFAM" id="SSF55729">
    <property type="entry name" value="Acyl-CoA N-acyltransferases (Nat)"/>
    <property type="match status" value="1"/>
</dbReference>
<dbReference type="RefSeq" id="WP_107846152.1">
    <property type="nucleotide sequence ID" value="NZ_QBKS01000001.1"/>
</dbReference>
<evidence type="ECO:0000313" key="4">
    <source>
        <dbReference type="EMBL" id="PTX58112.1"/>
    </source>
</evidence>
<dbReference type="EMBL" id="QBKS01000001">
    <property type="protein sequence ID" value="PTX58112.1"/>
    <property type="molecule type" value="Genomic_DNA"/>
</dbReference>
<keyword evidence="1 4" id="KW-0808">Transferase</keyword>
<dbReference type="Proteomes" id="UP000243978">
    <property type="component" value="Unassembled WGS sequence"/>
</dbReference>
<evidence type="ECO:0000256" key="2">
    <source>
        <dbReference type="ARBA" id="ARBA00023315"/>
    </source>
</evidence>
<keyword evidence="2 4" id="KW-0012">Acyltransferase</keyword>
<dbReference type="AlphaFoldDB" id="A0A2T6BPY7"/>
<name>A0A2T6BPY7_9RHOB</name>
<dbReference type="GO" id="GO:0016747">
    <property type="term" value="F:acyltransferase activity, transferring groups other than amino-acyl groups"/>
    <property type="evidence" value="ECO:0007669"/>
    <property type="project" value="InterPro"/>
</dbReference>
<reference evidence="4 5" key="1">
    <citation type="submission" date="2018-04" db="EMBL/GenBank/DDBJ databases">
        <title>Genomic Encyclopedia of Archaeal and Bacterial Type Strains, Phase II (KMG-II): from individual species to whole genera.</title>
        <authorList>
            <person name="Goeker M."/>
        </authorList>
    </citation>
    <scope>NUCLEOTIDE SEQUENCE [LARGE SCALE GENOMIC DNA]</scope>
    <source>
        <strain evidence="4 5">DSM 100977</strain>
    </source>
</reference>
<dbReference type="InterPro" id="IPR000182">
    <property type="entry name" value="GNAT_dom"/>
</dbReference>
<protein>
    <submittedName>
        <fullName evidence="4">L-amino acid N-acyltransferase YncA</fullName>
    </submittedName>
</protein>
<evidence type="ECO:0000259" key="3">
    <source>
        <dbReference type="PROSITE" id="PS51186"/>
    </source>
</evidence>
<gene>
    <name evidence="4" type="ORF">C8N43_2788</name>
</gene>
<evidence type="ECO:0000256" key="1">
    <source>
        <dbReference type="ARBA" id="ARBA00022679"/>
    </source>
</evidence>
<evidence type="ECO:0000313" key="5">
    <source>
        <dbReference type="Proteomes" id="UP000243978"/>
    </source>
</evidence>